<feature type="domain" description="N-acetyltransferase" evidence="1">
    <location>
        <begin position="6"/>
        <end position="148"/>
    </location>
</feature>
<accession>A0A557SR83</accession>
<gene>
    <name evidence="2" type="ORF">NARC_200005</name>
</gene>
<dbReference type="EMBL" id="VOAH01000020">
    <property type="protein sequence ID" value="TVP39116.1"/>
    <property type="molecule type" value="Genomic_DNA"/>
</dbReference>
<dbReference type="InterPro" id="IPR051531">
    <property type="entry name" value="N-acetyltransferase"/>
</dbReference>
<dbReference type="Proteomes" id="UP000315289">
    <property type="component" value="Unassembled WGS sequence"/>
</dbReference>
<evidence type="ECO:0000313" key="3">
    <source>
        <dbReference type="Proteomes" id="UP000315289"/>
    </source>
</evidence>
<dbReference type="Pfam" id="PF00583">
    <property type="entry name" value="Acetyltransf_1"/>
    <property type="match status" value="1"/>
</dbReference>
<proteinExistence type="predicted"/>
<sequence length="326" mass="38164">MIILDMNIRRARSSDKNKVLDFCMNTFAWGDYIDRVWDNWICEPSGLLFVCETHLSSLISKSDFVGIIHILKCSNNSLWIEGLRISKLYRNNGFATALLNHSINYGIENNLNECCALVSQGNFASQKMLEKLGFLKLFDCNYYNVNIEKLGFTGKKLSTSTNMLSLKLVIKTPQLADVPKILRYLSNPNTTKFMDDRYFDSWRFYKSNMNYSNLVLLIKGNELLIVLNEDNRIVGVVMIKTIVSQDSFDKKSVIQISYFSCIKRSLYSKVIYLLLEKYHNDKRFDNIQVFLPTFLDLRKFLSFESIDYSDQFYLYTKKLRNIRHRL</sequence>
<dbReference type="SUPFAM" id="SSF55729">
    <property type="entry name" value="Acyl-CoA N-acyltransferases (Nat)"/>
    <property type="match status" value="1"/>
</dbReference>
<evidence type="ECO:0000259" key="1">
    <source>
        <dbReference type="PROSITE" id="PS51186"/>
    </source>
</evidence>
<comment type="caution">
    <text evidence="2">The sequence shown here is derived from an EMBL/GenBank/DDBJ whole genome shotgun (WGS) entry which is preliminary data.</text>
</comment>
<dbReference type="CDD" id="cd04301">
    <property type="entry name" value="NAT_SF"/>
    <property type="match status" value="1"/>
</dbReference>
<organism evidence="2 3">
    <name type="scientific">Candidatus Nitrosocosmicus arcticus</name>
    <dbReference type="NCBI Taxonomy" id="2035267"/>
    <lineage>
        <taxon>Archaea</taxon>
        <taxon>Nitrososphaerota</taxon>
        <taxon>Nitrososphaeria</taxon>
        <taxon>Nitrososphaerales</taxon>
        <taxon>Nitrososphaeraceae</taxon>
        <taxon>Candidatus Nitrosocosmicus</taxon>
    </lineage>
</organism>
<evidence type="ECO:0000313" key="2">
    <source>
        <dbReference type="EMBL" id="TVP39116.1"/>
    </source>
</evidence>
<reference evidence="2 3" key="1">
    <citation type="journal article" date="2019" name="Front. Microbiol.">
        <title>Ammonia Oxidation by the Arctic Terrestrial Thaumarchaeote Candidatus Nitrosocosmicus arcticus Is Stimulated by Increasing Temperatures.</title>
        <authorList>
            <person name="Alves R.J.E."/>
            <person name="Kerou M."/>
            <person name="Zappe A."/>
            <person name="Bittner R."/>
            <person name="Abby S.S."/>
            <person name="Schmidt H.A."/>
            <person name="Pfeifer K."/>
            <person name="Schleper C."/>
        </authorList>
    </citation>
    <scope>NUCLEOTIDE SEQUENCE [LARGE SCALE GENOMIC DNA]</scope>
    <source>
        <strain evidence="2 3">Kfb</strain>
    </source>
</reference>
<keyword evidence="3" id="KW-1185">Reference proteome</keyword>
<dbReference type="Gene3D" id="3.40.630.30">
    <property type="match status" value="1"/>
</dbReference>
<dbReference type="GO" id="GO:0016747">
    <property type="term" value="F:acyltransferase activity, transferring groups other than amino-acyl groups"/>
    <property type="evidence" value="ECO:0007669"/>
    <property type="project" value="InterPro"/>
</dbReference>
<dbReference type="PANTHER" id="PTHR43792">
    <property type="entry name" value="GNAT FAMILY, PUTATIVE (AFU_ORTHOLOGUE AFUA_3G00765)-RELATED-RELATED"/>
    <property type="match status" value="1"/>
</dbReference>
<dbReference type="InterPro" id="IPR016181">
    <property type="entry name" value="Acyl_CoA_acyltransferase"/>
</dbReference>
<protein>
    <recommendedName>
        <fullName evidence="1">N-acetyltransferase domain-containing protein</fullName>
    </recommendedName>
</protein>
<dbReference type="PROSITE" id="PS51186">
    <property type="entry name" value="GNAT"/>
    <property type="match status" value="1"/>
</dbReference>
<name>A0A557SR83_9ARCH</name>
<dbReference type="AlphaFoldDB" id="A0A557SR83"/>
<dbReference type="InterPro" id="IPR000182">
    <property type="entry name" value="GNAT_dom"/>
</dbReference>